<dbReference type="PANTHER" id="PTHR34216:SF3">
    <property type="entry name" value="POLY-BETA-1,6-N-ACETYL-D-GLUCOSAMINE N-DEACETYLASE"/>
    <property type="match status" value="1"/>
</dbReference>
<dbReference type="InterPro" id="IPR051398">
    <property type="entry name" value="Polysacch_Deacetylase"/>
</dbReference>
<keyword evidence="2" id="KW-0732">Signal</keyword>
<dbReference type="InterPro" id="IPR011330">
    <property type="entry name" value="Glyco_hydro/deAcase_b/a-brl"/>
</dbReference>
<evidence type="ECO:0000259" key="4">
    <source>
        <dbReference type="PROSITE" id="PS51677"/>
    </source>
</evidence>
<name>A0A841YZY0_9LIST</name>
<dbReference type="InterPro" id="IPR003961">
    <property type="entry name" value="FN3_dom"/>
</dbReference>
<dbReference type="PROSITE" id="PS51677">
    <property type="entry name" value="NODB"/>
    <property type="match status" value="1"/>
</dbReference>
<dbReference type="CDD" id="cd00063">
    <property type="entry name" value="FN3"/>
    <property type="match status" value="1"/>
</dbReference>
<dbReference type="AlphaFoldDB" id="A0A841YZY0"/>
<dbReference type="PROSITE" id="PS50853">
    <property type="entry name" value="FN3"/>
    <property type="match status" value="1"/>
</dbReference>
<accession>A0A841YZY0</accession>
<feature type="domain" description="Fibronectin type-III" evidence="3">
    <location>
        <begin position="1"/>
        <end position="62"/>
    </location>
</feature>
<comment type="caution">
    <text evidence="5">The sequence shown here is derived from an EMBL/GenBank/DDBJ whole genome shotgun (WGS) entry which is preliminary data.</text>
</comment>
<dbReference type="SUPFAM" id="SSF88713">
    <property type="entry name" value="Glycoside hydrolase/deacetylase"/>
    <property type="match status" value="1"/>
</dbReference>
<dbReference type="GO" id="GO:0016810">
    <property type="term" value="F:hydrolase activity, acting on carbon-nitrogen (but not peptide) bonds"/>
    <property type="evidence" value="ECO:0007669"/>
    <property type="project" value="InterPro"/>
</dbReference>
<dbReference type="EMBL" id="JAARQN010000019">
    <property type="protein sequence ID" value="MBC1459074.1"/>
    <property type="molecule type" value="Genomic_DNA"/>
</dbReference>
<dbReference type="PANTHER" id="PTHR34216">
    <property type="match status" value="1"/>
</dbReference>
<dbReference type="InterPro" id="IPR036116">
    <property type="entry name" value="FN3_sf"/>
</dbReference>
<dbReference type="SUPFAM" id="SSF49265">
    <property type="entry name" value="Fibronectin type III"/>
    <property type="match status" value="1"/>
</dbReference>
<reference evidence="5 6" key="1">
    <citation type="submission" date="2020-03" db="EMBL/GenBank/DDBJ databases">
        <title>Soil Listeria distribution.</title>
        <authorList>
            <person name="Liao J."/>
            <person name="Wiedmann M."/>
        </authorList>
    </citation>
    <scope>NUCLEOTIDE SEQUENCE [LARGE SCALE GENOMIC DNA]</scope>
    <source>
        <strain evidence="5 6">FSL L7-1614</strain>
    </source>
</reference>
<comment type="subcellular location">
    <subcellularLocation>
        <location evidence="1">Secreted</location>
    </subcellularLocation>
</comment>
<protein>
    <submittedName>
        <fullName evidence="5">Polysaccharide deacetylase family protein</fullName>
    </submittedName>
</protein>
<dbReference type="InterPro" id="IPR013783">
    <property type="entry name" value="Ig-like_fold"/>
</dbReference>
<evidence type="ECO:0000313" key="5">
    <source>
        <dbReference type="EMBL" id="MBC1459074.1"/>
    </source>
</evidence>
<evidence type="ECO:0000259" key="3">
    <source>
        <dbReference type="PROSITE" id="PS50853"/>
    </source>
</evidence>
<dbReference type="Gene3D" id="2.60.40.10">
    <property type="entry name" value="Immunoglobulins"/>
    <property type="match status" value="1"/>
</dbReference>
<feature type="domain" description="NodB homology" evidence="4">
    <location>
        <begin position="310"/>
        <end position="532"/>
    </location>
</feature>
<sequence length="532" mass="58511">MQFATRYFIRIQGESQPRIATTNTFKVTGLNSNREYVATVSAVGGINEGEPSLEVTQTTMSRFTMNPVSLVDRVVSGYADIGGEVEIYVDGELKDTVTANNSSVYSAIVPDIQRRSLVRAELATASTETYKEQLTDMDLSNIPEPLSRTLTAVDSFLNNTTWTLQSSGTNTSKAPDTVNTRDTQSINVTAQAGAAAAFIRNTTFNANLNSSVATGIDLSVFVHDIDTLKQIVVYISNSTTLAGYATMTFKKSQLKDGFNEITQALSALVVTAPFDLANPITTIQVRIEPETGMATSVSFDNIKAVKAQKGNVVFTMDDQWITQYTQAYRVLDALGLKGSVAVIQDKVGAPNYMSEVQLREIYGKGWDLLNHTKTHPRLGDISKAAQEAELLSCKTYLDGKKFVRSSDTVVYPYGSYNDDTMDVLADNGFTWGRSLIDGLEVDNPNGNYLVRAYNLTPDRSAADAQLMVDKAIATGSTIVFLNHKFGTDDDLEDSMYWTIQRIEELAVYVKQKLDENKVNVLTVSEWLVQERV</sequence>
<dbReference type="Pfam" id="PF01522">
    <property type="entry name" value="Polysacc_deac_1"/>
    <property type="match status" value="1"/>
</dbReference>
<dbReference type="GO" id="GO:0005975">
    <property type="term" value="P:carbohydrate metabolic process"/>
    <property type="evidence" value="ECO:0007669"/>
    <property type="project" value="InterPro"/>
</dbReference>
<evidence type="ECO:0000256" key="1">
    <source>
        <dbReference type="ARBA" id="ARBA00004613"/>
    </source>
</evidence>
<organism evidence="5 6">
    <name type="scientific">Listeria newyorkensis</name>
    <dbReference type="NCBI Taxonomy" id="1497681"/>
    <lineage>
        <taxon>Bacteria</taxon>
        <taxon>Bacillati</taxon>
        <taxon>Bacillota</taxon>
        <taxon>Bacilli</taxon>
        <taxon>Bacillales</taxon>
        <taxon>Listeriaceae</taxon>
        <taxon>Listeria</taxon>
    </lineage>
</organism>
<dbReference type="InterPro" id="IPR002509">
    <property type="entry name" value="NODB_dom"/>
</dbReference>
<dbReference type="GO" id="GO:0005576">
    <property type="term" value="C:extracellular region"/>
    <property type="evidence" value="ECO:0007669"/>
    <property type="project" value="UniProtKB-SubCell"/>
</dbReference>
<proteinExistence type="predicted"/>
<dbReference type="Proteomes" id="UP000569903">
    <property type="component" value="Unassembled WGS sequence"/>
</dbReference>
<dbReference type="CDD" id="cd10970">
    <property type="entry name" value="CE4_DAC_u1_6s"/>
    <property type="match status" value="1"/>
</dbReference>
<dbReference type="Gene3D" id="3.20.20.370">
    <property type="entry name" value="Glycoside hydrolase/deacetylase"/>
    <property type="match status" value="1"/>
</dbReference>
<evidence type="ECO:0000313" key="6">
    <source>
        <dbReference type="Proteomes" id="UP000569903"/>
    </source>
</evidence>
<evidence type="ECO:0000256" key="2">
    <source>
        <dbReference type="ARBA" id="ARBA00022729"/>
    </source>
</evidence>
<gene>
    <name evidence="5" type="ORF">HB850_15040</name>
</gene>